<evidence type="ECO:0000313" key="4">
    <source>
        <dbReference type="EMBL" id="CCO95597.1"/>
    </source>
</evidence>
<evidence type="ECO:0000256" key="2">
    <source>
        <dbReference type="SAM" id="SignalP"/>
    </source>
</evidence>
<keyword evidence="1 4" id="KW-0378">Hydrolase</keyword>
<dbReference type="Gene3D" id="2.120.10.30">
    <property type="entry name" value="TolB, C-terminal domain"/>
    <property type="match status" value="1"/>
</dbReference>
<dbReference type="InterPro" id="IPR051262">
    <property type="entry name" value="SMP-30/CGR1_Lactonase"/>
</dbReference>
<dbReference type="AlphaFoldDB" id="A0A831ELP5"/>
<gene>
    <name evidence="4" type="primary">gnl</name>
    <name evidence="4" type="ORF">BN437_3699</name>
</gene>
<dbReference type="RefSeq" id="WP_004161000.1">
    <property type="nucleotide sequence ID" value="NZ_BAYW01000001.1"/>
</dbReference>
<feature type="signal peptide" evidence="2">
    <location>
        <begin position="1"/>
        <end position="26"/>
    </location>
</feature>
<dbReference type="Pfam" id="PF08450">
    <property type="entry name" value="SGL"/>
    <property type="match status" value="1"/>
</dbReference>
<dbReference type="SUPFAM" id="SSF63829">
    <property type="entry name" value="Calcium-dependent phosphotriesterase"/>
    <property type="match status" value="1"/>
</dbReference>
<evidence type="ECO:0000313" key="5">
    <source>
        <dbReference type="Proteomes" id="UP000013111"/>
    </source>
</evidence>
<dbReference type="GO" id="GO:0004341">
    <property type="term" value="F:gluconolactonase activity"/>
    <property type="evidence" value="ECO:0007669"/>
    <property type="project" value="UniProtKB-EC"/>
</dbReference>
<reference evidence="4 5" key="1">
    <citation type="submission" date="2012-11" db="EMBL/GenBank/DDBJ databases">
        <authorList>
            <person name="Linke B."/>
        </authorList>
    </citation>
    <scope>NUCLEOTIDE SEQUENCE [LARGE SCALE GENOMIC DNA]</scope>
    <source>
        <strain evidence="5">CFBP 1232</strain>
    </source>
</reference>
<evidence type="ECO:0000259" key="3">
    <source>
        <dbReference type="Pfam" id="PF08450"/>
    </source>
</evidence>
<evidence type="ECO:0000256" key="1">
    <source>
        <dbReference type="ARBA" id="ARBA00022801"/>
    </source>
</evidence>
<dbReference type="InterPro" id="IPR011042">
    <property type="entry name" value="6-blade_b-propeller_TolB-like"/>
</dbReference>
<dbReference type="PANTHER" id="PTHR47572:SF4">
    <property type="entry name" value="LACTONASE DRP35"/>
    <property type="match status" value="1"/>
</dbReference>
<feature type="chain" id="PRO_5032731624" evidence="2">
    <location>
        <begin position="27"/>
        <end position="338"/>
    </location>
</feature>
<dbReference type="InterPro" id="IPR013658">
    <property type="entry name" value="SGL"/>
</dbReference>
<dbReference type="PANTHER" id="PTHR47572">
    <property type="entry name" value="LIPOPROTEIN-RELATED"/>
    <property type="match status" value="1"/>
</dbReference>
<sequence length="338" mass="36799">MSFCCKPFLLGAIGSLMLLNSANSMASDTEIKLIAGQPGFYDLIGQHPLVQKIADNAQWAEGPACIAPDTLIYSDVIRNEVLSWSEKHGLKTWLAPADHQNGHAVDAEGRVIAASHEQRAVLRREHDGRWVTLIGEWQGKRFHSPNDVVVARDGAVWFTDPKFGLLSKKEGGGKGKPELEGEFVYRYDPAAKKLTKMNTPELYTPNGLAFSPDGKLLYVSDTQRAHDVNNTSLKHRIMVYPVSAQQTGEGRVFAEISPGVPDGIKVDANGNVWTSSGDGVQVFSPAGKRLGKILIPAKATANLALCTDAQNRNWMYVTATNQVLRIPVRVKGADTAAK</sequence>
<protein>
    <submittedName>
        <fullName evidence="4">Gluconolactonase</fullName>
        <ecNumber evidence="4">3.1.1.17</ecNumber>
    </submittedName>
</protein>
<reference evidence="4 5" key="2">
    <citation type="submission" date="2013-04" db="EMBL/GenBank/DDBJ databases">
        <title>Comparative genomics of 12 strains of Erwinia amylovora identifies a pan-genome with a large conserved core and provides insights into host specificity.</title>
        <authorList>
            <person name="Mann R.A."/>
            <person name="Smits T.H.M."/>
            <person name="Buehlmann A."/>
            <person name="Blom J."/>
            <person name="Goesmann A."/>
            <person name="Frey J.E."/>
            <person name="Plummer K.M."/>
            <person name="Beer S.V."/>
            <person name="Luck J."/>
            <person name="Duffy B."/>
            <person name="Rodoni B."/>
        </authorList>
    </citation>
    <scope>NUCLEOTIDE SEQUENCE [LARGE SCALE GENOMIC DNA]</scope>
    <source>
        <strain evidence="5">CFBP 1232</strain>
    </source>
</reference>
<name>A0A831ELP5_ERWAM</name>
<dbReference type="Proteomes" id="UP000013111">
    <property type="component" value="Unassembled WGS sequence"/>
</dbReference>
<feature type="domain" description="SMP-30/Gluconolactonase/LRE-like region" evidence="3">
    <location>
        <begin position="59"/>
        <end position="320"/>
    </location>
</feature>
<accession>A0A831ELP5</accession>
<dbReference type="EC" id="3.1.1.17" evidence="4"/>
<comment type="caution">
    <text evidence="4">The sequence shown here is derived from an EMBL/GenBank/DDBJ whole genome shotgun (WGS) entry which is preliminary data.</text>
</comment>
<proteinExistence type="predicted"/>
<dbReference type="EMBL" id="CAPB01000041">
    <property type="protein sequence ID" value="CCO95597.1"/>
    <property type="molecule type" value="Genomic_DNA"/>
</dbReference>
<keyword evidence="2" id="KW-0732">Signal</keyword>
<organism evidence="4 5">
    <name type="scientific">Erwinia amylovora NBRC 12687 = CFBP 1232</name>
    <dbReference type="NCBI Taxonomy" id="1219359"/>
    <lineage>
        <taxon>Bacteria</taxon>
        <taxon>Pseudomonadati</taxon>
        <taxon>Pseudomonadota</taxon>
        <taxon>Gammaproteobacteria</taxon>
        <taxon>Enterobacterales</taxon>
        <taxon>Erwiniaceae</taxon>
        <taxon>Erwinia</taxon>
    </lineage>
</organism>